<organism evidence="3 4">
    <name type="scientific">Desulfotomaculum copahuensis</name>
    <dbReference type="NCBI Taxonomy" id="1838280"/>
    <lineage>
        <taxon>Bacteria</taxon>
        <taxon>Bacillati</taxon>
        <taxon>Bacillota</taxon>
        <taxon>Clostridia</taxon>
        <taxon>Eubacteriales</taxon>
        <taxon>Desulfotomaculaceae</taxon>
        <taxon>Desulfotomaculum</taxon>
    </lineage>
</organism>
<feature type="region of interest" description="Disordered" evidence="1">
    <location>
        <begin position="126"/>
        <end position="151"/>
    </location>
</feature>
<dbReference type="PROSITE" id="PS51257">
    <property type="entry name" value="PROKAR_LIPOPROTEIN"/>
    <property type="match status" value="1"/>
</dbReference>
<keyword evidence="4" id="KW-1185">Reference proteome</keyword>
<evidence type="ECO:0000256" key="1">
    <source>
        <dbReference type="SAM" id="MobiDB-lite"/>
    </source>
</evidence>
<feature type="chain" id="PRO_5038545680" evidence="2">
    <location>
        <begin position="24"/>
        <end position="171"/>
    </location>
</feature>
<dbReference type="EMBL" id="LYVF01000047">
    <property type="protein sequence ID" value="OAT85836.1"/>
    <property type="molecule type" value="Genomic_DNA"/>
</dbReference>
<dbReference type="AlphaFoldDB" id="A0A1B7LHQ3"/>
<protein>
    <submittedName>
        <fullName evidence="3">Uncharacterized protein</fullName>
    </submittedName>
</protein>
<comment type="caution">
    <text evidence="3">The sequence shown here is derived from an EMBL/GenBank/DDBJ whole genome shotgun (WGS) entry which is preliminary data.</text>
</comment>
<sequence length="171" mass="18143">MKNKKRLLWPVMILLLLMAALVAGCGNSTTSGTATPAGNSGQAAGNSTTQSTWNASTAKLFGTLRRVEGLTGDKKYPLTSEQAKKILPIVKDIAAQKTIAADYASGKQKEIIAVLSPEQQKVISTIPHRPPNVKKGATNRPANSGNSNNRGEAQNAFLERMISALQQKADS</sequence>
<accession>A0A1B7LHQ3</accession>
<keyword evidence="2" id="KW-0732">Signal</keyword>
<reference evidence="3 4" key="1">
    <citation type="submission" date="2016-04" db="EMBL/GenBank/DDBJ databases">
        <authorList>
            <person name="Evans L.H."/>
            <person name="Alamgir A."/>
            <person name="Owens N."/>
            <person name="Weber N.D."/>
            <person name="Virtaneva K."/>
            <person name="Barbian K."/>
            <person name="Babar A."/>
            <person name="Rosenke K."/>
        </authorList>
    </citation>
    <scope>NUCLEOTIDE SEQUENCE [LARGE SCALE GENOMIC DNA]</scope>
    <source>
        <strain evidence="3 4">LMa1</strain>
    </source>
</reference>
<name>A0A1B7LHQ3_9FIRM</name>
<feature type="signal peptide" evidence="2">
    <location>
        <begin position="1"/>
        <end position="23"/>
    </location>
</feature>
<feature type="compositionally biased region" description="Polar residues" evidence="1">
    <location>
        <begin position="140"/>
        <end position="151"/>
    </location>
</feature>
<dbReference type="RefSeq" id="WP_066666576.1">
    <property type="nucleotide sequence ID" value="NZ_LYVF01000047.1"/>
</dbReference>
<evidence type="ECO:0000256" key="2">
    <source>
        <dbReference type="SAM" id="SignalP"/>
    </source>
</evidence>
<dbReference type="Proteomes" id="UP000078532">
    <property type="component" value="Unassembled WGS sequence"/>
</dbReference>
<evidence type="ECO:0000313" key="3">
    <source>
        <dbReference type="EMBL" id="OAT85836.1"/>
    </source>
</evidence>
<proteinExistence type="predicted"/>
<gene>
    <name evidence="3" type="ORF">A6M21_04980</name>
</gene>
<feature type="region of interest" description="Disordered" evidence="1">
    <location>
        <begin position="31"/>
        <end position="51"/>
    </location>
</feature>
<evidence type="ECO:0000313" key="4">
    <source>
        <dbReference type="Proteomes" id="UP000078532"/>
    </source>
</evidence>